<proteinExistence type="predicted"/>
<evidence type="ECO:0000256" key="1">
    <source>
        <dbReference type="SAM" id="MobiDB-lite"/>
    </source>
</evidence>
<evidence type="ECO:0000313" key="2">
    <source>
        <dbReference type="EMBL" id="JAH14208.1"/>
    </source>
</evidence>
<name>A0A0E9QDL4_ANGAN</name>
<dbReference type="AlphaFoldDB" id="A0A0E9QDL4"/>
<reference evidence="2" key="2">
    <citation type="journal article" date="2015" name="Fish Shellfish Immunol.">
        <title>Early steps in the European eel (Anguilla anguilla)-Vibrio vulnificus interaction in the gills: Role of the RtxA13 toxin.</title>
        <authorList>
            <person name="Callol A."/>
            <person name="Pajuelo D."/>
            <person name="Ebbesson L."/>
            <person name="Teles M."/>
            <person name="MacKenzie S."/>
            <person name="Amaro C."/>
        </authorList>
    </citation>
    <scope>NUCLEOTIDE SEQUENCE</scope>
</reference>
<reference evidence="2" key="1">
    <citation type="submission" date="2014-11" db="EMBL/GenBank/DDBJ databases">
        <authorList>
            <person name="Amaro Gonzalez C."/>
        </authorList>
    </citation>
    <scope>NUCLEOTIDE SEQUENCE</scope>
</reference>
<protein>
    <submittedName>
        <fullName evidence="2">Uncharacterized protein</fullName>
    </submittedName>
</protein>
<dbReference type="EMBL" id="GBXM01094369">
    <property type="protein sequence ID" value="JAH14208.1"/>
    <property type="molecule type" value="Transcribed_RNA"/>
</dbReference>
<sequence>MEEPPVQKTQTEVRHVHGGTAVQ</sequence>
<accession>A0A0E9QDL4</accession>
<organism evidence="2">
    <name type="scientific">Anguilla anguilla</name>
    <name type="common">European freshwater eel</name>
    <name type="synonym">Muraena anguilla</name>
    <dbReference type="NCBI Taxonomy" id="7936"/>
    <lineage>
        <taxon>Eukaryota</taxon>
        <taxon>Metazoa</taxon>
        <taxon>Chordata</taxon>
        <taxon>Craniata</taxon>
        <taxon>Vertebrata</taxon>
        <taxon>Euteleostomi</taxon>
        <taxon>Actinopterygii</taxon>
        <taxon>Neopterygii</taxon>
        <taxon>Teleostei</taxon>
        <taxon>Anguilliformes</taxon>
        <taxon>Anguillidae</taxon>
        <taxon>Anguilla</taxon>
    </lineage>
</organism>
<dbReference type="EMBL" id="GBXM01108275">
    <property type="protein sequence ID" value="JAH00302.1"/>
    <property type="molecule type" value="Transcribed_RNA"/>
</dbReference>
<feature type="region of interest" description="Disordered" evidence="1">
    <location>
        <begin position="1"/>
        <end position="23"/>
    </location>
</feature>